<organism evidence="1">
    <name type="scientific">Darwinula stevensoni</name>
    <dbReference type="NCBI Taxonomy" id="69355"/>
    <lineage>
        <taxon>Eukaryota</taxon>
        <taxon>Metazoa</taxon>
        <taxon>Ecdysozoa</taxon>
        <taxon>Arthropoda</taxon>
        <taxon>Crustacea</taxon>
        <taxon>Oligostraca</taxon>
        <taxon>Ostracoda</taxon>
        <taxon>Podocopa</taxon>
        <taxon>Podocopida</taxon>
        <taxon>Darwinulocopina</taxon>
        <taxon>Darwinuloidea</taxon>
        <taxon>Darwinulidae</taxon>
        <taxon>Darwinula</taxon>
    </lineage>
</organism>
<dbReference type="EMBL" id="CAJPEV010001615">
    <property type="protein sequence ID" value="CAG0893530.1"/>
    <property type="molecule type" value="Genomic_DNA"/>
</dbReference>
<evidence type="ECO:0000313" key="1">
    <source>
        <dbReference type="EMBL" id="CAD7247866.1"/>
    </source>
</evidence>
<protein>
    <submittedName>
        <fullName evidence="1">Uncharacterized protein</fullName>
    </submittedName>
</protein>
<proteinExistence type="predicted"/>
<accession>A0A7R8XI59</accession>
<dbReference type="AlphaFoldDB" id="A0A7R8XI59"/>
<dbReference type="EMBL" id="LR901132">
    <property type="protein sequence ID" value="CAD7247866.1"/>
    <property type="molecule type" value="Genomic_DNA"/>
</dbReference>
<evidence type="ECO:0000313" key="2">
    <source>
        <dbReference type="Proteomes" id="UP000677054"/>
    </source>
</evidence>
<sequence length="113" mass="13158">MPNVDFYSFSPILTTNTSSLARMATSKQAQRQQQIYDDYYRALKDHETTQCFLRDQHNILKETKVIFLKTENDVQSLSTVGPKEVGPKEVARREFYGEDQPGTKIRCWMQGVY</sequence>
<name>A0A7R8XI59_9CRUS</name>
<dbReference type="Proteomes" id="UP000677054">
    <property type="component" value="Unassembled WGS sequence"/>
</dbReference>
<reference evidence="1" key="1">
    <citation type="submission" date="2020-11" db="EMBL/GenBank/DDBJ databases">
        <authorList>
            <person name="Tran Van P."/>
        </authorList>
    </citation>
    <scope>NUCLEOTIDE SEQUENCE</scope>
</reference>
<keyword evidence="2" id="KW-1185">Reference proteome</keyword>
<gene>
    <name evidence="1" type="ORF">DSTB1V02_LOCUS7691</name>
</gene>